<feature type="domain" description="HTH araC/xylS-type" evidence="4">
    <location>
        <begin position="171"/>
        <end position="269"/>
    </location>
</feature>
<dbReference type="Pfam" id="PF12833">
    <property type="entry name" value="HTH_18"/>
    <property type="match status" value="1"/>
</dbReference>
<dbReference type="SUPFAM" id="SSF51215">
    <property type="entry name" value="Regulatory protein AraC"/>
    <property type="match status" value="1"/>
</dbReference>
<keyword evidence="6" id="KW-1185">Reference proteome</keyword>
<dbReference type="Pfam" id="PF02311">
    <property type="entry name" value="AraC_binding"/>
    <property type="match status" value="1"/>
</dbReference>
<evidence type="ECO:0000256" key="3">
    <source>
        <dbReference type="ARBA" id="ARBA00023163"/>
    </source>
</evidence>
<keyword evidence="2" id="KW-0238">DNA-binding</keyword>
<name>A0ABS7C1I1_9BACL</name>
<evidence type="ECO:0000313" key="6">
    <source>
        <dbReference type="Proteomes" id="UP001519887"/>
    </source>
</evidence>
<dbReference type="Proteomes" id="UP001519887">
    <property type="component" value="Unassembled WGS sequence"/>
</dbReference>
<evidence type="ECO:0000256" key="1">
    <source>
        <dbReference type="ARBA" id="ARBA00023015"/>
    </source>
</evidence>
<accession>A0ABS7C1I1</accession>
<evidence type="ECO:0000259" key="4">
    <source>
        <dbReference type="PROSITE" id="PS01124"/>
    </source>
</evidence>
<evidence type="ECO:0000256" key="2">
    <source>
        <dbReference type="ARBA" id="ARBA00023125"/>
    </source>
</evidence>
<dbReference type="InterPro" id="IPR037923">
    <property type="entry name" value="HTH-like"/>
</dbReference>
<dbReference type="InterPro" id="IPR018060">
    <property type="entry name" value="HTH_AraC"/>
</dbReference>
<proteinExistence type="predicted"/>
<comment type="caution">
    <text evidence="5">The sequence shown here is derived from an EMBL/GenBank/DDBJ whole genome shotgun (WGS) entry which is preliminary data.</text>
</comment>
<sequence length="274" mass="32151">MKFKNLFFHIHYCNFRLSNKADILPVKIKRTLQHHELIFIAHAKGSFTMDKKKYELKDGMLLYIGPDMPHEIETDPEVSCFTVHFSYARVNIEEGQWNIKEEQQILPLQAAQELKDYYQIEDVFKKLAESWDAKLPGYEFMSKTLFQQLLIAIAQNIKKENQNFSISLKVEKIIQYMHEHVHDKITLTKLSDLVQLSPAYLSRVFKEITGYSIIEFFNKMKTDKAKEMILEGNRKIKEVAGALGFTDEFYFSRIFKKTEGLSPSEFYSKNVHGD</sequence>
<reference evidence="5 6" key="1">
    <citation type="submission" date="2021-07" db="EMBL/GenBank/DDBJ databases">
        <title>Paenibacillus radiodurans sp. nov., isolated from the southeastern edge of Tengger Desert.</title>
        <authorList>
            <person name="Zhang G."/>
        </authorList>
    </citation>
    <scope>NUCLEOTIDE SEQUENCE [LARGE SCALE GENOMIC DNA]</scope>
    <source>
        <strain evidence="5 6">CCM 7311</strain>
    </source>
</reference>
<keyword evidence="1" id="KW-0805">Transcription regulation</keyword>
<dbReference type="Gene3D" id="1.10.10.60">
    <property type="entry name" value="Homeodomain-like"/>
    <property type="match status" value="2"/>
</dbReference>
<dbReference type="SMART" id="SM00342">
    <property type="entry name" value="HTH_ARAC"/>
    <property type="match status" value="1"/>
</dbReference>
<dbReference type="InterPro" id="IPR009057">
    <property type="entry name" value="Homeodomain-like_sf"/>
</dbReference>
<dbReference type="Gene3D" id="2.60.120.10">
    <property type="entry name" value="Jelly Rolls"/>
    <property type="match status" value="1"/>
</dbReference>
<dbReference type="PROSITE" id="PS01124">
    <property type="entry name" value="HTH_ARAC_FAMILY_2"/>
    <property type="match status" value="1"/>
</dbReference>
<dbReference type="EMBL" id="JAHZIK010000244">
    <property type="protein sequence ID" value="MBW7454750.1"/>
    <property type="molecule type" value="Genomic_DNA"/>
</dbReference>
<organism evidence="5 6">
    <name type="scientific">Paenibacillus sepulcri</name>
    <dbReference type="NCBI Taxonomy" id="359917"/>
    <lineage>
        <taxon>Bacteria</taxon>
        <taxon>Bacillati</taxon>
        <taxon>Bacillota</taxon>
        <taxon>Bacilli</taxon>
        <taxon>Bacillales</taxon>
        <taxon>Paenibacillaceae</taxon>
        <taxon>Paenibacillus</taxon>
    </lineage>
</organism>
<dbReference type="PRINTS" id="PR00032">
    <property type="entry name" value="HTHARAC"/>
</dbReference>
<dbReference type="InterPro" id="IPR014710">
    <property type="entry name" value="RmlC-like_jellyroll"/>
</dbReference>
<dbReference type="InterPro" id="IPR020449">
    <property type="entry name" value="Tscrpt_reg_AraC-type_HTH"/>
</dbReference>
<dbReference type="PANTHER" id="PTHR43280">
    <property type="entry name" value="ARAC-FAMILY TRANSCRIPTIONAL REGULATOR"/>
    <property type="match status" value="1"/>
</dbReference>
<dbReference type="SUPFAM" id="SSF46689">
    <property type="entry name" value="Homeodomain-like"/>
    <property type="match status" value="2"/>
</dbReference>
<evidence type="ECO:0000313" key="5">
    <source>
        <dbReference type="EMBL" id="MBW7454750.1"/>
    </source>
</evidence>
<protein>
    <submittedName>
        <fullName evidence="5">AraC family transcriptional regulator</fullName>
    </submittedName>
</protein>
<gene>
    <name evidence="5" type="ORF">K0U00_11975</name>
</gene>
<dbReference type="PANTHER" id="PTHR43280:SF2">
    <property type="entry name" value="HTH-TYPE TRANSCRIPTIONAL REGULATOR EXSA"/>
    <property type="match status" value="1"/>
</dbReference>
<keyword evidence="3" id="KW-0804">Transcription</keyword>
<dbReference type="InterPro" id="IPR003313">
    <property type="entry name" value="AraC-bd"/>
</dbReference>
<dbReference type="RefSeq" id="WP_210040935.1">
    <property type="nucleotide sequence ID" value="NZ_JBHLVU010000021.1"/>
</dbReference>